<proteinExistence type="predicted"/>
<comment type="caution">
    <text evidence="1">The sequence shown here is derived from an EMBL/GenBank/DDBJ whole genome shotgun (WGS) entry which is preliminary data.</text>
</comment>
<evidence type="ECO:0000313" key="2">
    <source>
        <dbReference type="Proteomes" id="UP001062846"/>
    </source>
</evidence>
<dbReference type="EMBL" id="CM046397">
    <property type="protein sequence ID" value="KAI8533780.1"/>
    <property type="molecule type" value="Genomic_DNA"/>
</dbReference>
<dbReference type="Proteomes" id="UP001062846">
    <property type="component" value="Chromosome 10"/>
</dbReference>
<sequence length="1198" mass="135782">MAESAVFQLLSNFAPYLQEEVNLLTGVREEIEYIRDEFERMTNFLGLADAVEETNPELKVWVKQVRETAYDTADALDMYMLRLGHQHGAGFCGFLRKVSCFIKTLKARHRIASEVKRIKSRFADISEGHRRYSNIYGTIEQGSSSTHSGIAWYDCRSDALLLQEADLVGIDKPKSQLIKWLVDEDPLLKVISVAGMGGLGKTTLTKKVYDDETVKRRFQTHVWITVSETFKADELLRDMIRQLFEEVRQPPPPGMDNMDTTRLKRTINDFLQQKRYVIVLDDVWSNPAWQFFKIIFPECSCGSRIVLTTRNVDLASFASKEYHGFVHTLQPLPRKQSWELFCKKAFHGNTCPSYLVDLSRDILKRCQGLPLAIVAIGGLLSTKENNLDEWDRICRGLGAELESNDKLMSMNKILSLSYFDLPYYLKLCFLYLSIFPEDFFFDHWRLIRLWVAEGFVKVKEGKTKEEVAEDYINELRSRSLVQVAAMASDGRVKTYRIHDLWREIVISKSREQNIVSIANAEKVRRLSIQNNLDDIQINCFTRLRSLLVFSKEDPLSMLSKVVSLGNGARLLTVLDLGGTQLQTFPNEILKLIHVTYLSLRRTKVKKIPKSIGDLKNLETLDLKYTDVKELPNEILKLQYLRHLLLYRFESHPSNLCISYRIGFKAPAGVGSLSSLQKLYAVEANHGSDSSIMLRELGKLTQLRRLGILRLAKEDGKVLCSSLEKLNSLHSLRVGALEDDEIIDLDSLSSAPQRLQTLVLEGVLQHLPHWIPSLHNLKKLQLGHSKLRDVDPLQPLQDLPNLASLVLFNTYEGDELCFKAGRFQRLKRLALCSFEGLRRVRVEASSMPLIEDLLLKDCKLMMKLPSGVENLTNLKWLFLGNMPGSLISSLNRGLQGGDYMKIAHIPQGIAQTLETESGGILVTVERISKGFAILVYRGKNYKQPASLRPRTLLSKREALKRSIEAQRHKSLKLHVLKLTINVDESMLQLARERSGFDSSSFNSNDGTDALTACPETNQQDMLRDSPLLCLDKVNEFNITESEPVSELEHEESRLGSSYFPAVNAESHVGDEKAITPVESTKNGTNNSVSSVKNIPSEVPVRAVWLSNRERLLLPKQALKMKKRPVLAVGSHGCSSNFSSKPYFTGVEVEPGQTVERNDIKDTTKTSVGKKGEFRPVISPELLDAIRLECGLRRIPEDVK</sequence>
<evidence type="ECO:0000313" key="1">
    <source>
        <dbReference type="EMBL" id="KAI8533780.1"/>
    </source>
</evidence>
<keyword evidence="2" id="KW-1185">Reference proteome</keyword>
<organism evidence="1 2">
    <name type="scientific">Rhododendron molle</name>
    <name type="common">Chinese azalea</name>
    <name type="synonym">Azalea mollis</name>
    <dbReference type="NCBI Taxonomy" id="49168"/>
    <lineage>
        <taxon>Eukaryota</taxon>
        <taxon>Viridiplantae</taxon>
        <taxon>Streptophyta</taxon>
        <taxon>Embryophyta</taxon>
        <taxon>Tracheophyta</taxon>
        <taxon>Spermatophyta</taxon>
        <taxon>Magnoliopsida</taxon>
        <taxon>eudicotyledons</taxon>
        <taxon>Gunneridae</taxon>
        <taxon>Pentapetalae</taxon>
        <taxon>asterids</taxon>
        <taxon>Ericales</taxon>
        <taxon>Ericaceae</taxon>
        <taxon>Ericoideae</taxon>
        <taxon>Rhodoreae</taxon>
        <taxon>Rhododendron</taxon>
    </lineage>
</organism>
<accession>A0ACC0LYN1</accession>
<gene>
    <name evidence="1" type="ORF">RHMOL_Rhmol10G0035700</name>
</gene>
<protein>
    <submittedName>
        <fullName evidence="1">Uncharacterized protein</fullName>
    </submittedName>
</protein>
<name>A0ACC0LYN1_RHOML</name>
<reference evidence="1" key="1">
    <citation type="submission" date="2022-02" db="EMBL/GenBank/DDBJ databases">
        <title>Plant Genome Project.</title>
        <authorList>
            <person name="Zhang R.-G."/>
        </authorList>
    </citation>
    <scope>NUCLEOTIDE SEQUENCE</scope>
    <source>
        <strain evidence="1">AT1</strain>
    </source>
</reference>